<feature type="region of interest" description="Disordered" evidence="1">
    <location>
        <begin position="208"/>
        <end position="254"/>
    </location>
</feature>
<gene>
    <name evidence="3" type="ORF">JDW22_10575</name>
</gene>
<evidence type="ECO:0000256" key="2">
    <source>
        <dbReference type="SAM" id="Phobius"/>
    </source>
</evidence>
<keyword evidence="2" id="KW-0472">Membrane</keyword>
<evidence type="ECO:0000256" key="1">
    <source>
        <dbReference type="SAM" id="MobiDB-lite"/>
    </source>
</evidence>
<keyword evidence="4" id="KW-1185">Reference proteome</keyword>
<feature type="region of interest" description="Disordered" evidence="1">
    <location>
        <begin position="138"/>
        <end position="170"/>
    </location>
</feature>
<keyword evidence="2" id="KW-0812">Transmembrane</keyword>
<feature type="compositionally biased region" description="Low complexity" evidence="1">
    <location>
        <begin position="239"/>
        <end position="254"/>
    </location>
</feature>
<feature type="transmembrane region" description="Helical" evidence="2">
    <location>
        <begin position="6"/>
        <end position="24"/>
    </location>
</feature>
<organism evidence="3 4">
    <name type="scientific">Kingella bonacorsii</name>
    <dbReference type="NCBI Taxonomy" id="2796361"/>
    <lineage>
        <taxon>Bacteria</taxon>
        <taxon>Pseudomonadati</taxon>
        <taxon>Pseudomonadota</taxon>
        <taxon>Betaproteobacteria</taxon>
        <taxon>Neisseriales</taxon>
        <taxon>Neisseriaceae</taxon>
        <taxon>Kingella</taxon>
    </lineage>
</organism>
<accession>A0ABS1BUP6</accession>
<reference evidence="3 4" key="1">
    <citation type="journal article" date="2021" name="Pathogens">
        <title>Isolation and Characterization of Kingella bonacorsii sp. nov., A Novel Kingella Species Detected in a Stable Periodontitis Subject.</title>
        <authorList>
            <person name="Antezack A."/>
            <person name="Boxberger M."/>
            <person name="Rolland C."/>
            <person name="Monnet-Corti V."/>
            <person name="La Scola B."/>
        </authorList>
    </citation>
    <scope>NUCLEOTIDE SEQUENCE [LARGE SCALE GENOMIC DNA]</scope>
    <source>
        <strain evidence="3 4">Marseille-Q4569</strain>
    </source>
</reference>
<dbReference type="EMBL" id="JAEHNZ010000004">
    <property type="protein sequence ID" value="MBK0397006.1"/>
    <property type="molecule type" value="Genomic_DNA"/>
</dbReference>
<dbReference type="Proteomes" id="UP000614058">
    <property type="component" value="Unassembled WGS sequence"/>
</dbReference>
<proteinExistence type="predicted"/>
<keyword evidence="2" id="KW-1133">Transmembrane helix</keyword>
<dbReference type="RefSeq" id="WP_200523049.1">
    <property type="nucleotide sequence ID" value="NZ_JAEHNZ010000004.1"/>
</dbReference>
<evidence type="ECO:0000313" key="4">
    <source>
        <dbReference type="Proteomes" id="UP000614058"/>
    </source>
</evidence>
<name>A0ABS1BUP6_9NEIS</name>
<evidence type="ECO:0000313" key="3">
    <source>
        <dbReference type="EMBL" id="MBK0397006.1"/>
    </source>
</evidence>
<sequence>MNTMDLLPAIIALGSMGGLLYLGIRNLQKDQSRQEVHYWQRECIELEYENQFLHELSNRLVPRLVSRLGAPFQDYLIEREILGQLPAEPNEPNEMRQPMQVFFGGSGKGIDITASNFAAETWDDEVDEYEARYEVNDDADTAYSEPPPIRPCARPQRHRRTTRPFPSPTPAFAYNAHWQSPIRSNRLISPTMFRQPENDDVIEAEYTEVLPSLPNRSQRQPETPKPPATRKGGRPKKYASAAERQAAYRARMAA</sequence>
<comment type="caution">
    <text evidence="3">The sequence shown here is derived from an EMBL/GenBank/DDBJ whole genome shotgun (WGS) entry which is preliminary data.</text>
</comment>
<protein>
    <submittedName>
        <fullName evidence="3">Uncharacterized protein</fullName>
    </submittedName>
</protein>